<dbReference type="GO" id="GO:0012505">
    <property type="term" value="C:endomembrane system"/>
    <property type="evidence" value="ECO:0007669"/>
    <property type="project" value="UniProtKB-SubCell"/>
</dbReference>
<dbReference type="GO" id="GO:0004190">
    <property type="term" value="F:aspartic-type endopeptidase activity"/>
    <property type="evidence" value="ECO:0007669"/>
    <property type="project" value="UniProtKB-KW"/>
</dbReference>
<dbReference type="VEuPathDB" id="CryptoDB:cand_025550"/>
<dbReference type="InterPro" id="IPR033121">
    <property type="entry name" value="PEPTIDASE_A1"/>
</dbReference>
<evidence type="ECO:0000256" key="4">
    <source>
        <dbReference type="ARBA" id="ARBA00022750"/>
    </source>
</evidence>
<dbReference type="RefSeq" id="XP_067066507.1">
    <property type="nucleotide sequence ID" value="XM_067212784.1"/>
</dbReference>
<evidence type="ECO:0000256" key="7">
    <source>
        <dbReference type="PIRSR" id="PIRSR601461-1"/>
    </source>
</evidence>
<evidence type="ECO:0000259" key="12">
    <source>
        <dbReference type="PROSITE" id="PS51767"/>
    </source>
</evidence>
<dbReference type="InterPro" id="IPR001969">
    <property type="entry name" value="Aspartic_peptidase_AS"/>
</dbReference>
<comment type="caution">
    <text evidence="13">The sequence shown here is derived from an EMBL/GenBank/DDBJ whole genome shotgun (WGS) entry which is preliminary data.</text>
</comment>
<evidence type="ECO:0000256" key="2">
    <source>
        <dbReference type="ARBA" id="ARBA00022670"/>
    </source>
</evidence>
<comment type="similarity">
    <text evidence="1 9">Belongs to the peptidase A1 family.</text>
</comment>
<keyword evidence="10" id="KW-0812">Transmembrane</keyword>
<keyword evidence="14" id="KW-1185">Reference proteome</keyword>
<evidence type="ECO:0000256" key="11">
    <source>
        <dbReference type="SAM" id="SignalP"/>
    </source>
</evidence>
<evidence type="ECO:0000256" key="1">
    <source>
        <dbReference type="ARBA" id="ARBA00007447"/>
    </source>
</evidence>
<evidence type="ECO:0000313" key="14">
    <source>
        <dbReference type="Proteomes" id="UP000186804"/>
    </source>
</evidence>
<dbReference type="EMBL" id="LRBS01000124">
    <property type="protein sequence ID" value="OII71139.1"/>
    <property type="molecule type" value="Genomic_DNA"/>
</dbReference>
<keyword evidence="3 11" id="KW-0732">Signal</keyword>
<dbReference type="PRINTS" id="PR00792">
    <property type="entry name" value="PEPSIN"/>
</dbReference>
<feature type="transmembrane region" description="Helical" evidence="10">
    <location>
        <begin position="437"/>
        <end position="457"/>
    </location>
</feature>
<protein>
    <submittedName>
        <fullName evidence="13">Aspartyl protease family protein</fullName>
    </submittedName>
</protein>
<comment type="subcellular location">
    <subcellularLocation>
        <location evidence="6">Endomembrane system</location>
        <topology evidence="6">Single-pass type I membrane protein</topology>
    </subcellularLocation>
</comment>
<dbReference type="InterPro" id="IPR021109">
    <property type="entry name" value="Peptidase_aspartic_dom_sf"/>
</dbReference>
<dbReference type="InterPro" id="IPR001461">
    <property type="entry name" value="Aspartic_peptidase_A1"/>
</dbReference>
<dbReference type="Pfam" id="PF00026">
    <property type="entry name" value="Asp"/>
    <property type="match status" value="1"/>
</dbReference>
<evidence type="ECO:0000256" key="8">
    <source>
        <dbReference type="PIRSR" id="PIRSR601461-2"/>
    </source>
</evidence>
<dbReference type="Gene3D" id="2.40.70.10">
    <property type="entry name" value="Acid Proteases"/>
    <property type="match status" value="2"/>
</dbReference>
<dbReference type="PROSITE" id="PS51767">
    <property type="entry name" value="PEPTIDASE_A1"/>
    <property type="match status" value="1"/>
</dbReference>
<feature type="signal peptide" evidence="11">
    <location>
        <begin position="1"/>
        <end position="26"/>
    </location>
</feature>
<feature type="chain" id="PRO_5009630278" evidence="11">
    <location>
        <begin position="27"/>
        <end position="500"/>
    </location>
</feature>
<proteinExistence type="inferred from homology"/>
<accession>A0A1J4MCC6</accession>
<dbReference type="AlphaFoldDB" id="A0A1J4MCC6"/>
<keyword evidence="8" id="KW-1015">Disulfide bond</keyword>
<keyword evidence="10" id="KW-0472">Membrane</keyword>
<evidence type="ECO:0000313" key="13">
    <source>
        <dbReference type="EMBL" id="OII71139.1"/>
    </source>
</evidence>
<keyword evidence="2 9" id="KW-0645">Protease</keyword>
<dbReference type="SUPFAM" id="SSF50630">
    <property type="entry name" value="Acid proteases"/>
    <property type="match status" value="1"/>
</dbReference>
<feature type="disulfide bond" evidence="8">
    <location>
        <begin position="73"/>
        <end position="105"/>
    </location>
</feature>
<dbReference type="GO" id="GO:0006508">
    <property type="term" value="P:proteolysis"/>
    <property type="evidence" value="ECO:0007669"/>
    <property type="project" value="UniProtKB-KW"/>
</dbReference>
<dbReference type="PANTHER" id="PTHR13683">
    <property type="entry name" value="ASPARTYL PROTEASES"/>
    <property type="match status" value="1"/>
</dbReference>
<feature type="domain" description="Peptidase A1" evidence="12">
    <location>
        <begin position="42"/>
        <end position="401"/>
    </location>
</feature>
<dbReference type="OrthoDB" id="2747330at2759"/>
<dbReference type="Proteomes" id="UP000186804">
    <property type="component" value="Unassembled WGS sequence"/>
</dbReference>
<reference evidence="13 14" key="1">
    <citation type="submission" date="2016-10" db="EMBL/GenBank/DDBJ databases">
        <title>Reductive evolution of mitochondrial metabolism and differential evolution of invasion-related proteins in Cryptosporidium.</title>
        <authorList>
            <person name="Liu S."/>
            <person name="Roellig D.M."/>
            <person name="Guo Y."/>
            <person name="Li N."/>
            <person name="Frace M.A."/>
            <person name="Tang K."/>
            <person name="Zhang L."/>
            <person name="Feng Y."/>
            <person name="Xiao L."/>
        </authorList>
    </citation>
    <scope>NUCLEOTIDE SEQUENCE [LARGE SCALE GENOMIC DNA]</scope>
    <source>
        <strain evidence="13">30847</strain>
    </source>
</reference>
<dbReference type="PANTHER" id="PTHR13683:SF375">
    <property type="entry name" value="PEPTIDASE A1 DOMAIN-CONTAINING PROTEIN"/>
    <property type="match status" value="1"/>
</dbReference>
<evidence type="ECO:0000256" key="6">
    <source>
        <dbReference type="ARBA" id="ARBA00046288"/>
    </source>
</evidence>
<dbReference type="GeneID" id="92366739"/>
<dbReference type="PROSITE" id="PS00141">
    <property type="entry name" value="ASP_PROTEASE"/>
    <property type="match status" value="1"/>
</dbReference>
<feature type="active site" evidence="7">
    <location>
        <position position="60"/>
    </location>
</feature>
<organism evidence="13 14">
    <name type="scientific">Cryptosporidium andersoni</name>
    <dbReference type="NCBI Taxonomy" id="117008"/>
    <lineage>
        <taxon>Eukaryota</taxon>
        <taxon>Sar</taxon>
        <taxon>Alveolata</taxon>
        <taxon>Apicomplexa</taxon>
        <taxon>Conoidasida</taxon>
        <taxon>Coccidia</taxon>
        <taxon>Eucoccidiorida</taxon>
        <taxon>Eimeriorina</taxon>
        <taxon>Cryptosporidiidae</taxon>
        <taxon>Cryptosporidium</taxon>
    </lineage>
</organism>
<evidence type="ECO:0000256" key="10">
    <source>
        <dbReference type="SAM" id="Phobius"/>
    </source>
</evidence>
<name>A0A1J4MCC6_9CRYT</name>
<keyword evidence="10" id="KW-1133">Transmembrane helix</keyword>
<keyword evidence="4 9" id="KW-0064">Aspartyl protease</keyword>
<sequence>MGIRIGIKVQLWIWIFICDVILPTRSYLSVELHGSMNMHGYYFVYVYIGTPAQKQSLIIDTGSSHIGFSCATCLQCGIHDVQPYNLSKSTTAKWCNLSGNNHNICKYIQIYNEGSIVSGEYFEDILSFEEPNSDVKYFFNGFRMHYNKLGCHEIETQLFINQNASGIMGLGIRNQDLQDNFINFLLRSVSRYYENENSDIILSLCLLKDGGIMNIGRYNDDIIEFDLENNIEIKNQILWIPLVLDTSVYRVKLEIIMKSSDILWAFGNTEDTIGVVIDTGSTFSYFPKSIYKLIRKNFDQLCTAIDQKFGICQIVHDILCWTSIKDINNKFPNITMKFFGQPNYITWTYHSYLYKTNSGLWCLAIEEHKFQSDEDDIILGMSYLKNKQIILDPKNRMIGINSLLLKQCKKNRDWIRNKESKYKSNLELRYNLFGKKVFFTVILILSIIIYTFLKYNLNNILNLRYSFRLRRSIGATFVNLDKGKKNFTDKFQVLYNYLIY</sequence>
<evidence type="ECO:0000256" key="5">
    <source>
        <dbReference type="ARBA" id="ARBA00022801"/>
    </source>
</evidence>
<gene>
    <name evidence="13" type="ORF">cand_025550</name>
</gene>
<evidence type="ECO:0000256" key="3">
    <source>
        <dbReference type="ARBA" id="ARBA00022729"/>
    </source>
</evidence>
<evidence type="ECO:0000256" key="9">
    <source>
        <dbReference type="RuleBase" id="RU000454"/>
    </source>
</evidence>
<keyword evidence="5 9" id="KW-0378">Hydrolase</keyword>
<feature type="active site" evidence="7">
    <location>
        <position position="278"/>
    </location>
</feature>